<evidence type="ECO:0000256" key="1">
    <source>
        <dbReference type="ARBA" id="ARBA00022837"/>
    </source>
</evidence>
<protein>
    <submittedName>
        <fullName evidence="9">Uncharacterized protein LOC108632421</fullName>
    </submittedName>
</protein>
<dbReference type="PROSITE" id="PS50222">
    <property type="entry name" value="EF_HAND_2"/>
    <property type="match status" value="2"/>
</dbReference>
<sequence length="1696" mass="190445">MAALPSPTQVAGSHTAIYEAYYNQVDPNGYGRIGAMEAARFLKKSQLSDIILGKIWDMADPQSRGSLDKSGLFVALKLCALAQAGREPSMSNLSLEVPPPKMGEIPIVPPKNVVNTLPVITSVTNGDWSIKPSERAKYDQLFDSLQPSNGYIPGNKVRGVLMDSKLPLDTLGTIWDLADMDKDGMLDRHEFVVAMHLVYKALEKYAIPSVLPPELMPPGKRKDSTVTSVSKSPVPMSGMTTAPPPIPPLPNVPSVKSMPGLDTAKTNVQWVVSTQDQIAAEKLFLQADLDMDGYVSGIEIKDVFLQSGLKQTVLADIWSLCDTCESGKLNKEQFALAMWLIKQKLRGIDPPASLTPDMVPPSMRKPSETVVENNNVSGYSNPELDMISKDIAELVRERQTMEQDIAQKEADIKIKSGEIKSLQSELDTLAATLKQLENQKGEAQKRLNDLKAQKTEVDKDLSDVEEKILEEQKKVDKLRQQAEEQESVLRAQEDELNSKRQELEGLRQEEQQLEQQQNKSRDQLNELTKNLQDTQLQICQAKAKITHLQEQQRQMSDAIALYDSALAAGDASLVPDTSLQFNPEIEDPEYEKKKEEDKNKKEVVFSNTNGTTVDGFDQDPFASSKAQEAFSASTPDPFGTAFPSQNATGFSSDPFSAFDDNNAVKQDPFDPFGDGKRTDNKANAAAATKDPFGDDPKHVSITNFDVQVDKLRQQAEEQESVLRAQEDELNSKRQELEGLRQEEQQLEQQQNKSRDQLNELTKNLQDTQLQICQAKAKITHLQEQQRQMSDAIALYDSALAAGDASLVPDTSLQFNPEIEDPEYEKKKEEDKNKKEVVFSNTNGTTVDGFDQDPFASSKAQEAFSASTPDPFGTAFPSQNATGFSSDPFSAFDDNNAVKQDPFDPFGDGKRTDNKANAAAATKDPFGDDPFANLHAPPRPESPSPALPPKKAKQPPPRPAPPRPSQGPPGPLRAAPAPPTPSPTPDPFANANSDPFSALQDIMDNNNSSSFNTSTGFADFANFDSKCSHTSTWPYPLPSQFCQLPVRYAFVIMYFQEKNEMYWYDLYISFKNRYRKFVPKRKLTTEKMLQPEPTLNRTAPPKSTSRTHATVTPKLPDFTEDPFRDYRYEDPFNIPDPFADDTEDVNANKNEAPTGKLDPFGYGTTAVVPRKNSFTKSFDTDFSNTFPLAKNKFDNGKFDADFVKAFSDDNRNIKTIESDAFSIAKTKTIDIDEAFSAKSEKSARRQDLAHSRSKAGFNDKKLKNEMDKAWNGTLPLTLSEEEQLFWASQQSLKTEEERRRRKQQEDEELALVLELSKQEKSRKSCDKPQGLLCFEGAMEMAWRIVSRDCYKKDTEFVQQLICKDGQAQHKQIAISDRDALVLWLTLHLRLFLHSKINEKAIYLVEWSKMAYDPRNIKYSSEMHNHQHNQPNMSGYTYSAHPGQHVQQTDENRNENNCGNKEACSQISRQSSGTQTIQKVDAATMTDPLQIDFRLTSEYLARCSSTLGLPYVSKYEENSNNSTNCHDIRPKIEFEVEPQHINGMLVYHCPECAYKFEDREALHEHLEDHRQRPHICDICGASLKRKEHLDRHKQGHNKDRPYQCNMCCKAFKRNEHLARHMIIHSGSKNQVCTECGKAFYRKDHLKKHLQSHNSGRSKNPNSSSQNNQSSQNNGEEGLSSFAMMMRQAGPPPFSILRT</sequence>
<feature type="domain" description="EH" evidence="5">
    <location>
        <begin position="14"/>
        <end position="98"/>
    </location>
</feature>
<feature type="region of interest" description="Disordered" evidence="4">
    <location>
        <begin position="353"/>
        <end position="378"/>
    </location>
</feature>
<dbReference type="SUPFAM" id="SSF47473">
    <property type="entry name" value="EF-hand"/>
    <property type="match status" value="3"/>
</dbReference>
<feature type="region of interest" description="Disordered" evidence="4">
    <location>
        <begin position="1646"/>
        <end position="1674"/>
    </location>
</feature>
<feature type="compositionally biased region" description="Basic and acidic residues" evidence="4">
    <location>
        <begin position="823"/>
        <end position="836"/>
    </location>
</feature>
<feature type="compositionally biased region" description="Polar residues" evidence="4">
    <location>
        <begin position="642"/>
        <end position="654"/>
    </location>
</feature>
<evidence type="ECO:0000313" key="9">
    <source>
        <dbReference type="RefSeq" id="XP_026675488.1"/>
    </source>
</evidence>
<keyword evidence="2" id="KW-0863">Zinc-finger</keyword>
<dbReference type="RefSeq" id="XP_026675488.1">
    <property type="nucleotide sequence ID" value="XM_026819687.1"/>
</dbReference>
<dbReference type="InterPro" id="IPR002048">
    <property type="entry name" value="EF_hand_dom"/>
</dbReference>
<reference evidence="9" key="1">
    <citation type="submission" date="2025-08" db="UniProtKB">
        <authorList>
            <consortium name="RefSeq"/>
        </authorList>
    </citation>
    <scope>IDENTIFICATION</scope>
    <source>
        <tissue evidence="9">Whole body</tissue>
    </source>
</reference>
<feature type="compositionally biased region" description="Basic and acidic residues" evidence="4">
    <location>
        <begin position="590"/>
        <end position="603"/>
    </location>
</feature>
<dbReference type="GO" id="GO:0008270">
    <property type="term" value="F:zinc ion binding"/>
    <property type="evidence" value="ECO:0007669"/>
    <property type="project" value="UniProtKB-KW"/>
</dbReference>
<dbReference type="InterPro" id="IPR011992">
    <property type="entry name" value="EF-hand-dom_pair"/>
</dbReference>
<evidence type="ECO:0000256" key="4">
    <source>
        <dbReference type="SAM" id="MobiDB-lite"/>
    </source>
</evidence>
<feature type="region of interest" description="Disordered" evidence="4">
    <location>
        <begin position="819"/>
        <end position="1003"/>
    </location>
</feature>
<evidence type="ECO:0000313" key="8">
    <source>
        <dbReference type="Proteomes" id="UP000694925"/>
    </source>
</evidence>
<dbReference type="SUPFAM" id="SSF57667">
    <property type="entry name" value="beta-beta-alpha zinc fingers"/>
    <property type="match status" value="2"/>
</dbReference>
<dbReference type="GO" id="GO:0045296">
    <property type="term" value="F:cadherin binding"/>
    <property type="evidence" value="ECO:0007669"/>
    <property type="project" value="TreeGrafter"/>
</dbReference>
<feature type="domain" description="EF-hand" evidence="7">
    <location>
        <begin position="166"/>
        <end position="201"/>
    </location>
</feature>
<dbReference type="Pfam" id="PF12763">
    <property type="entry name" value="EH"/>
    <property type="match status" value="3"/>
</dbReference>
<feature type="compositionally biased region" description="Basic and acidic residues" evidence="4">
    <location>
        <begin position="724"/>
        <end position="743"/>
    </location>
</feature>
<dbReference type="PROSITE" id="PS50031">
    <property type="entry name" value="EH"/>
    <property type="match status" value="3"/>
</dbReference>
<dbReference type="SMART" id="SM00027">
    <property type="entry name" value="EH"/>
    <property type="match status" value="3"/>
</dbReference>
<feature type="coiled-coil region" evidence="3">
    <location>
        <begin position="384"/>
        <end position="537"/>
    </location>
</feature>
<dbReference type="InterPro" id="IPR013087">
    <property type="entry name" value="Znf_C2H2_type"/>
</dbReference>
<proteinExistence type="predicted"/>
<feature type="compositionally biased region" description="Low complexity" evidence="4">
    <location>
        <begin position="225"/>
        <end position="237"/>
    </location>
</feature>
<keyword evidence="8" id="KW-1185">Reference proteome</keyword>
<dbReference type="Gene3D" id="1.10.238.10">
    <property type="entry name" value="EF-hand"/>
    <property type="match status" value="3"/>
</dbReference>
<dbReference type="Gene3D" id="3.30.160.60">
    <property type="entry name" value="Classic Zinc Finger"/>
    <property type="match status" value="3"/>
</dbReference>
<feature type="compositionally biased region" description="Polar residues" evidence="4">
    <location>
        <begin position="857"/>
        <end position="867"/>
    </location>
</feature>
<feature type="region of interest" description="Disordered" evidence="4">
    <location>
        <begin position="1089"/>
        <end position="1113"/>
    </location>
</feature>
<feature type="region of interest" description="Disordered" evidence="4">
    <location>
        <begin position="216"/>
        <end position="248"/>
    </location>
</feature>
<evidence type="ECO:0000259" key="5">
    <source>
        <dbReference type="PROSITE" id="PS50031"/>
    </source>
</evidence>
<name>A0AAJ7SDX0_9HYME</name>
<organism evidence="8 9">
    <name type="scientific">Ceratina calcarata</name>
    <dbReference type="NCBI Taxonomy" id="156304"/>
    <lineage>
        <taxon>Eukaryota</taxon>
        <taxon>Metazoa</taxon>
        <taxon>Ecdysozoa</taxon>
        <taxon>Arthropoda</taxon>
        <taxon>Hexapoda</taxon>
        <taxon>Insecta</taxon>
        <taxon>Pterygota</taxon>
        <taxon>Neoptera</taxon>
        <taxon>Endopterygota</taxon>
        <taxon>Hymenoptera</taxon>
        <taxon>Apocrita</taxon>
        <taxon>Aculeata</taxon>
        <taxon>Apoidea</taxon>
        <taxon>Anthophila</taxon>
        <taxon>Apidae</taxon>
        <taxon>Ceratina</taxon>
        <taxon>Zadontomerus</taxon>
    </lineage>
</organism>
<dbReference type="PROSITE" id="PS00018">
    <property type="entry name" value="EF_HAND_1"/>
    <property type="match status" value="2"/>
</dbReference>
<feature type="domain" description="C2H2-type" evidence="6">
    <location>
        <begin position="1600"/>
        <end position="1627"/>
    </location>
</feature>
<keyword evidence="2" id="KW-0479">Metal-binding</keyword>
<dbReference type="GO" id="GO:0030132">
    <property type="term" value="C:clathrin coat of coated pit"/>
    <property type="evidence" value="ECO:0007669"/>
    <property type="project" value="TreeGrafter"/>
</dbReference>
<feature type="domain" description="C2H2-type" evidence="6">
    <location>
        <begin position="1572"/>
        <end position="1599"/>
    </location>
</feature>
<dbReference type="SUPFAM" id="SSF57997">
    <property type="entry name" value="Tropomyosin"/>
    <property type="match status" value="1"/>
</dbReference>
<dbReference type="SMART" id="SM00355">
    <property type="entry name" value="ZnF_C2H2"/>
    <property type="match status" value="4"/>
</dbReference>
<feature type="compositionally biased region" description="Polar residues" evidence="4">
    <location>
        <begin position="875"/>
        <end position="887"/>
    </location>
</feature>
<accession>A0AAJ7SDX0</accession>
<feature type="compositionally biased region" description="Polar residues" evidence="4">
    <location>
        <begin position="1649"/>
        <end position="1658"/>
    </location>
</feature>
<dbReference type="InterPro" id="IPR000261">
    <property type="entry name" value="EH_dom"/>
</dbReference>
<dbReference type="CTD" id="37961"/>
<dbReference type="GO" id="GO:0016197">
    <property type="term" value="P:endosomal transport"/>
    <property type="evidence" value="ECO:0007669"/>
    <property type="project" value="TreeGrafter"/>
</dbReference>
<feature type="compositionally biased region" description="Polar residues" evidence="4">
    <location>
        <begin position="624"/>
        <end position="634"/>
    </location>
</feature>
<feature type="compositionally biased region" description="Low complexity" evidence="4">
    <location>
        <begin position="681"/>
        <end position="690"/>
    </location>
</feature>
<dbReference type="CDD" id="cd00052">
    <property type="entry name" value="EH"/>
    <property type="match status" value="3"/>
</dbReference>
<dbReference type="GeneID" id="108632421"/>
<gene>
    <name evidence="9" type="primary">LOC108632421</name>
</gene>
<evidence type="ECO:0000259" key="7">
    <source>
        <dbReference type="PROSITE" id="PS50222"/>
    </source>
</evidence>
<evidence type="ECO:0000259" key="6">
    <source>
        <dbReference type="PROSITE" id="PS50157"/>
    </source>
</evidence>
<dbReference type="PROSITE" id="PS50330">
    <property type="entry name" value="UIM"/>
    <property type="match status" value="1"/>
</dbReference>
<dbReference type="PANTHER" id="PTHR11216:SF176">
    <property type="entry name" value="EPIDERMAL GROWTH FACTOR RECEPTOR PATHWAY SUBSTRATE CLONE 15, ISOFORM A"/>
    <property type="match status" value="1"/>
</dbReference>
<feature type="compositionally biased region" description="Polar residues" evidence="4">
    <location>
        <begin position="1092"/>
        <end position="1109"/>
    </location>
</feature>
<dbReference type="KEGG" id="ccal:108632421"/>
<keyword evidence="2" id="KW-0862">Zinc</keyword>
<dbReference type="PANTHER" id="PTHR11216">
    <property type="entry name" value="EH DOMAIN"/>
    <property type="match status" value="1"/>
</dbReference>
<feature type="region of interest" description="Disordered" evidence="4">
    <location>
        <begin position="586"/>
        <end position="761"/>
    </location>
</feature>
<dbReference type="FunFam" id="3.30.160.60:FF:000161">
    <property type="entry name" value="Zinc finger protein 366"/>
    <property type="match status" value="1"/>
</dbReference>
<evidence type="ECO:0000256" key="3">
    <source>
        <dbReference type="SAM" id="Coils"/>
    </source>
</evidence>
<dbReference type="GO" id="GO:0006897">
    <property type="term" value="P:endocytosis"/>
    <property type="evidence" value="ECO:0007669"/>
    <property type="project" value="TreeGrafter"/>
</dbReference>
<dbReference type="GO" id="GO:0005509">
    <property type="term" value="F:calcium ion binding"/>
    <property type="evidence" value="ECO:0007669"/>
    <property type="project" value="InterPro"/>
</dbReference>
<feature type="domain" description="C2H2-type" evidence="6">
    <location>
        <begin position="1545"/>
        <end position="1572"/>
    </location>
</feature>
<dbReference type="Proteomes" id="UP000694925">
    <property type="component" value="Unplaced"/>
</dbReference>
<dbReference type="InterPro" id="IPR018247">
    <property type="entry name" value="EF_Hand_1_Ca_BS"/>
</dbReference>
<feature type="compositionally biased region" description="Polar residues" evidence="4">
    <location>
        <begin position="1453"/>
        <end position="1469"/>
    </location>
</feature>
<feature type="domain" description="EF-hand" evidence="7">
    <location>
        <begin position="275"/>
        <end position="310"/>
    </location>
</feature>
<feature type="compositionally biased region" description="Pro residues" evidence="4">
    <location>
        <begin position="936"/>
        <end position="985"/>
    </location>
</feature>
<keyword evidence="1" id="KW-0106">Calcium</keyword>
<dbReference type="InterPro" id="IPR003903">
    <property type="entry name" value="UIM_dom"/>
</dbReference>
<dbReference type="PROSITE" id="PS50157">
    <property type="entry name" value="ZINC_FINGER_C2H2_2"/>
    <property type="match status" value="4"/>
</dbReference>
<dbReference type="PROSITE" id="PS00028">
    <property type="entry name" value="ZINC_FINGER_C2H2_1"/>
    <property type="match status" value="4"/>
</dbReference>
<feature type="domain" description="EH" evidence="5">
    <location>
        <begin position="276"/>
        <end position="365"/>
    </location>
</feature>
<dbReference type="SMART" id="SM00726">
    <property type="entry name" value="UIM"/>
    <property type="match status" value="2"/>
</dbReference>
<dbReference type="InterPro" id="IPR036236">
    <property type="entry name" value="Znf_C2H2_sf"/>
</dbReference>
<feature type="domain" description="EH" evidence="5">
    <location>
        <begin position="134"/>
        <end position="222"/>
    </location>
</feature>
<feature type="domain" description="C2H2-type" evidence="6">
    <location>
        <begin position="1628"/>
        <end position="1655"/>
    </location>
</feature>
<feature type="compositionally biased region" description="Low complexity" evidence="4">
    <location>
        <begin position="1659"/>
        <end position="1671"/>
    </location>
</feature>
<feature type="compositionally biased region" description="Low complexity" evidence="4">
    <location>
        <begin position="914"/>
        <end position="923"/>
    </location>
</feature>
<dbReference type="FunFam" id="1.10.238.10:FF:000271">
    <property type="entry name" value="Epidermal growth factor receptor substrate 15 homolog"/>
    <property type="match status" value="1"/>
</dbReference>
<dbReference type="Pfam" id="PF00096">
    <property type="entry name" value="zf-C2H2"/>
    <property type="match status" value="2"/>
</dbReference>
<keyword evidence="3" id="KW-0175">Coiled coil</keyword>
<feature type="region of interest" description="Disordered" evidence="4">
    <location>
        <begin position="1446"/>
        <end position="1469"/>
    </location>
</feature>
<evidence type="ECO:0000256" key="2">
    <source>
        <dbReference type="PROSITE-ProRule" id="PRU00042"/>
    </source>
</evidence>
<dbReference type="SMART" id="SM00054">
    <property type="entry name" value="EFh"/>
    <property type="match status" value="3"/>
</dbReference>